<proteinExistence type="predicted"/>
<dbReference type="SUPFAM" id="SSF55486">
    <property type="entry name" value="Metalloproteases ('zincins'), catalytic domain"/>
    <property type="match status" value="2"/>
</dbReference>
<feature type="region of interest" description="Disordered" evidence="2">
    <location>
        <begin position="4349"/>
        <end position="4379"/>
    </location>
</feature>
<feature type="region of interest" description="Disordered" evidence="2">
    <location>
        <begin position="405"/>
        <end position="582"/>
    </location>
</feature>
<feature type="region of interest" description="Disordered" evidence="2">
    <location>
        <begin position="3789"/>
        <end position="3819"/>
    </location>
</feature>
<feature type="region of interest" description="Disordered" evidence="2">
    <location>
        <begin position="3189"/>
        <end position="3210"/>
    </location>
</feature>
<feature type="compositionally biased region" description="Low complexity" evidence="2">
    <location>
        <begin position="727"/>
        <end position="754"/>
    </location>
</feature>
<dbReference type="RefSeq" id="WP_130585222.1">
    <property type="nucleotide sequence ID" value="NZ_CP029159.1"/>
</dbReference>
<feature type="region of interest" description="Disordered" evidence="2">
    <location>
        <begin position="2086"/>
        <end position="2146"/>
    </location>
</feature>
<name>A0A7G3UNB6_STRT9</name>
<evidence type="ECO:0000256" key="1">
    <source>
        <dbReference type="SAM" id="Coils"/>
    </source>
</evidence>
<evidence type="ECO:0000313" key="5">
    <source>
        <dbReference type="Proteomes" id="UP000005940"/>
    </source>
</evidence>
<organism evidence="4 5">
    <name type="scientific">Streptomyces tsukubensis (strain DSM 42081 / NBRC 108919 / NRRL 18488 / 9993)</name>
    <dbReference type="NCBI Taxonomy" id="1114943"/>
    <lineage>
        <taxon>Bacteria</taxon>
        <taxon>Bacillati</taxon>
        <taxon>Actinomycetota</taxon>
        <taxon>Actinomycetes</taxon>
        <taxon>Kitasatosporales</taxon>
        <taxon>Streptomycetaceae</taxon>
        <taxon>Streptomyces</taxon>
    </lineage>
</organism>
<evidence type="ECO:0000256" key="2">
    <source>
        <dbReference type="SAM" id="MobiDB-lite"/>
    </source>
</evidence>
<feature type="region of interest" description="Disordered" evidence="2">
    <location>
        <begin position="710"/>
        <end position="846"/>
    </location>
</feature>
<feature type="compositionally biased region" description="Low complexity" evidence="2">
    <location>
        <begin position="351"/>
        <end position="367"/>
    </location>
</feature>
<protein>
    <submittedName>
        <fullName evidence="4">Uncharacterized protein</fullName>
    </submittedName>
</protein>
<keyword evidence="5" id="KW-1185">Reference proteome</keyword>
<feature type="compositionally biased region" description="Basic and acidic residues" evidence="2">
    <location>
        <begin position="538"/>
        <end position="547"/>
    </location>
</feature>
<keyword evidence="1" id="KW-0175">Coiled coil</keyword>
<feature type="compositionally biased region" description="Low complexity" evidence="2">
    <location>
        <begin position="4349"/>
        <end position="4359"/>
    </location>
</feature>
<sequence>MIPDSIEFPDPARYILFVLLGELPLQASSDMAFSSSMPYDDKSAQVLDLRNEITDLLGRVDGALPPQVAASFKEALAPLTGAGGPDLLGDLAGQIRQVSDNRVKQSQKIMESKFEIIAEALVLLAELAVIAALSVFTGGLSFSQAAVAKARTTVAVLTIMQRLLNQAHLLPALSEALQEALTTLAVRLAMLSLNDGKRRPDGIDGRDILKALAVGGLAGFFGSAVSKYIGDIFKNQFRNFGDNKWGVVGGNVFRNAAAEGPSEAFAEFLVNGLFDNRWKFDLMSMAGGSISAVTEMILSGALDHLAKGLNSKFFDGRNVFGTYNPPFGPGAFPDGGGNKVVVHTSGPAPDTATSSSGGPGPVTTGRSVPPPVPVHHPVPPVVVPPLVSGTPVPVLNTLPPPLPVGGLDPFRADGPLPGGESPDTGTGTGTRGDSTGTTTNVVGPRDLPVLGPAAPAPATAGPGTGVPLPHTAPGTGPSTAPGPDRTGTGRPAGETPDTARRTGSTPRQTPDGFPQETPAPESATTPPVTRPAGAADPVRPEQWRSRQDATPATVVRTEIPAAQDTDESAPGRQAQPTTVDTEVRRVQADDGRWVRSLSLDIPVRPGPGLTGVDLDDLQERVRTLLDTEVNHGLLLPRSGDQLHVDLSVLVAPHASRAVELSATDRPAPSDQQHIRLYGDDPGLSPADRERRRADNAVTVLRQLLRHAGLAPTAEPATGPLLTPQALRTAESVTDTTTDTRNTTAADATAVARPETVPPVVRPTLESDGPRLGTSPPRPAVSESPDRIWTALPDGPRPLVTALGLPPASPSDTESESDSESESGSESDSAPVSRPGHHPTAPPRAAGLIVRHRPDYMLTVGSVVGRLLYSLGHPAVLAGDARSRVQFGNPRPLLSVDFHLVATGLPAADDIRRELEGMPGEPVVTLPRQDRAGTVVLMVNGVEVRIGVGPRPSGFDTAPGFTLPSVADSLAAAALALAIAPDRSLRDEALFDLLWALSRTPAEGPRAAALIGPAADAYRAAAPSGAAPVLSVQLSELLDSALNSETLHQHEVLWADNEASEDDEPRLTGELVALATELRALPEVVADPVRTLATRLPGMPTAERTKAIAGLTPDQRERLAAGPALVNALRSTLTPADFATTAADLIIQIPNGVHQPVSARESARTQVALLLHDPEVTSRLVRLGSRVVVVPRDRTVTSLEAFHDLKDATSSDGRCFHTMRGVATLHAAISEENLLGEHTTIGRVKHLPDGYSATFHEVAHIVHRCGLDFTELGLINDVYRATDRLGEAGAWPDGALYSYDEKTGERRGPNYSSQNQYEFFAQLTNVYLRANTGNDPVTGAPRENGGPDWVKEKHPSLYRLMRRLYGPGPERSLKVNPVEATQVLNEGLAHVRALLRDGYGDSDSDSSDTETGTGFVPEPGGTTAVSAPRAGAFPPLAVPAQPQAPAFLPHPDPVLEVGQYVALALHGLGRPAVLAGAARGVVQFGNPSPLNAVDFQLVSEGPPPADDIRRALERQLPEGRITPLPGPDDGGTVSFSVDGITVRIASGGPPVGSVTADGFPLPAPAASVTGAALALATGTDRELRGRDLLDLLWALGRTPADGSWAATLIRAGADAYRAAALPGAAPLLSVQLSELLDAALDPDTLAGHEQLWLDLGVDETDLPDLRTELTALAAELRILPEVVADPVRTLATRLPGMPTAERTKAIAGLTPDQRERLAAGPALVNALRSALTPADFATTAADLIIQIPNGVHQPVTARKSARTEVALLFHDPDVTARLVKGGSRVVVVPRDEPMTSLGPFKHLKGRTTADQRPWDDVRGAGLHSAAVTEENLLGEQPGIADAQPYHDGYSTTIHEVAHTLHMHGLDAADQQLILDVYRATDRLGEAGAWPDGALYSYDAETGERSGPNYSSLNEYEFFAQLTNVYLRANGGTDEYTGLPRNNGGPKWVEENQPGLHPLLFRLYGPGPQAPPGVNPVDATDTSNEALARARALWDVAGGEPGDGSEAYEDVRALWDGSTGSSSPPPGGPDASVTAPGGKARTYDAVRALWHAATGTHRPQEHPVTSQPAPGGGKKRYRAARALWHAATGSNHPAAPPSPVAHRRAGKSAATDTATEAATDTATDAATGTDRSGRGGEGLPRTGTTAPADLPELSAYARSYGQHHDGHIGLVLFERTPQHVLDGLYRQITDALGVPDGTPEATALRARVAGLLSAEDIEEHRADLRSGRGHRITVDHGGRERTVDVRLAHRNPRHSARYYGGGAANPPDVQVERRAEGTQVFSGTESWGTHRTVVLPWSLSHSVGSGPLRWGDVTVITSLTHNQLTQSLSVGEAFQTLSKHNAKDPARPLDLDGLWQVRVDAPGDAHGQWQPEQSHSVLTGWFPEHRVVVDGTDRAGLPEPGPLDDLPLWGVESIADPRRLLSEVLAEPAFAELRSLGPGSAEALEDFFAERVRRGTALPQTDGGVFSTVLADTGDRAVGVVQLIAHITPQRPLLRAPDGKLSLENFLGRGAAVEQSAQLSSGIGVDAAGGPTLMPGRKPGDRSTAPGFGIGLLGRAGGAWKVDESLVGTVNASLLHGGFTTGSQLLTPATVRYEVVLHRAGGGQVRAAFGPWTDGLHLLVPPRDAMTGHRPRGAEVRALPERLERLGSIGLGELPFRVESPGLTAALDRAEAWLRAEGFLPPVAAPVAGRPTVRLDEPLRRAQLANLTRWSRFRSRYGIALAVPEAVDGGHLPFLERPSTVAATRRVRLKLSVDRDADRLSEHVRRLPQAHPLGFSSYEAGGSRRRGTALSGSGGGGFLFGFPVAGGAGTVNAGPEYTGTAQSTDLVSVGDVTGLEQLLLTTADGGDVFTVPALFRLDLYEGDDDTPLIRFADEPTTTGAVTGTDGGDAPRPGDPEALALTPLGAVAPPRGVPGTVSLFVRHHITLPAGEAPLPADRPGHLVRRPVTDGSAADDLRRLGLTDTEGRPLPGVAPLPAGALVDSFRGTAALTDVLSRIVAGTHPGAPGPWLLTRAVRSTGTVLSGTAGLLGDGTRRALDLARRSAPSRLPGPVNHVTTLAARLLGSPLSRTARTSHLWGAAVYKRLSVAAFGAARNAPGTLAAETRHTGIRPGLLLARAGQILGGQYVLDGLTLPGTAADQVLQVTVQGYLHHPRYLGSTTIYSEQSVLSAGSAAQQHGTGRAHQFTGAVTGLQTAPADPDQAPHLFNPSLRHSYTRRRDTVTAHTANTKVTRVATHTGSHHLIGSDVTLLVTVRRGVRNAFGNAVGLGEWAPVTVAVDLPRAVTFLAPEAVLARYARWYALPGGAALPALPAPSLPLPDAFARTGVLGLGTVLSLTQLDDLRHRAERRDRLGTELFRLVEDEAPGATRPGHASHLPEVAPELARRTEPAALRTLPGLGAGGSSLQFVHVAYGGARLVEVVLAAEPVLRTAGLRGLLGRPVETAGLELVQTHAPQNRAVTRTVTRTHQTAAAPVSRFPRPRVSGRTDRSGPTLALTHQRVRTVRNDRTGEDRLWTRTDTVADFDGVDYLITASVRSRLLPEWPANLPGGLLQAGLRSFSGLEGPVSARLTAWAKRLLAGRPVSSVSVPAATVLRFAGSEAAAPQGHRGPLPPGLHTGDPLLPGRAAGPAAAAPPPGALRLTPTGPVPVHRFNGAQELVRALRAVAPGATAAWGLSADSPDEAVATRLGELLQTGRIGLDGPRTAAGLTPHLPGSWPLADAAEPPVLSIAFYDPRPVTSGDDVAVDRVRRQGRSTTATASAGGAFAFTQQSTQSLTEGNRHLFAFSVPLAAQQPHTSGYGGTVTGTGLNRLRTGRSTAPTDRRGTRNHETLVDVVITVHGPEGVRWVTGSAAVRLGEHDLFGFGVTPARPLAGVYDVPALLAGQTADDLRDWARHPVTDLPAALAAGLDAGDPAARLWLALGDDPDGSGLAHAVYAASRTAVLAGRPVEVVVRTADGPRHWPFAADGTPADITPGTRARWQEWQETAAGHDDAVAAQEQSAAREGDLTEELTASGGALRESEAALTTARTAHEAARAGHHEAVAAADIALQAAARTVREAEEALVRAESAVRDAEALPTARQADRARVAWRQADAEARGAERYAPDALATARLRERAADADRERRELAAAHEGRAAAVAAARTTVAEAAGAVDRARTEQDRVRREGEAAVAGAARAQSAAEHAVTRRTRLRDRGLARVRDTELALRELRAEQPAQAARQTAALRALARHIRALDTVRRTEGTGASGSLLGSLSAVAPAAPGRRTGQSGPVSPAGGSGTEPEGRGDSEAPVGPGDDGRGPVRPGGLRRTGDGGAVLDVLDGIAYALRPVPVGPGHAVAVVSAALRELAAAAGPLPGRGTGLLDRPAGAADDNPLDDRLDDGHVPPLDRSVMVPVPLLERAGQVLTDSQRAQGTLLGDVLPAGEVAAGPAVRLRLLLADPALADPAAELPLLPLLTAAANTFGVVVAVAEADGRVVRIGGAPGSVTPYALLLHDGDRWFAGPRVVRAPGPGPGGGPVPDPGR</sequence>
<feature type="compositionally biased region" description="Low complexity" evidence="2">
    <location>
        <begin position="448"/>
        <end position="483"/>
    </location>
</feature>
<reference evidence="4 5" key="1">
    <citation type="journal article" date="2012" name="J. Bacteriol.">
        <title>Draft genome of Streptomyces tsukubaensis NRRL 18488, the producer of the clinically important immunosuppressant tacrolimus (FK506).</title>
        <authorList>
            <person name="Barreiro C."/>
            <person name="Prieto C."/>
            <person name="Sola-Landa A."/>
            <person name="Solera E."/>
            <person name="Martinez-Castro M."/>
            <person name="Perez-Redondo R."/>
            <person name="Garcia-Estrada C."/>
            <person name="Aparicio J.F."/>
            <person name="Fernandez-Martinez L.T."/>
            <person name="Santos-Aberturas J."/>
            <person name="Salehi-Najafabadi Z."/>
            <person name="Rodriguez-Garcia A."/>
            <person name="Tauch A."/>
            <person name="Martin J.F."/>
        </authorList>
    </citation>
    <scope>NUCLEOTIDE SEQUENCE [LARGE SCALE GENOMIC DNA]</scope>
    <source>
        <strain evidence="5">DSM 42081 / NBRC 108919 / NRRL 18488 / 9993</strain>
    </source>
</reference>
<feature type="coiled-coil region" evidence="1">
    <location>
        <begin position="4038"/>
        <end position="4072"/>
    </location>
</feature>
<evidence type="ECO:0000313" key="4">
    <source>
        <dbReference type="EMBL" id="QKM71111.1"/>
    </source>
</evidence>
<feature type="region of interest" description="Disordered" evidence="2">
    <location>
        <begin position="343"/>
        <end position="373"/>
    </location>
</feature>
<feature type="compositionally biased region" description="Low complexity" evidence="2">
    <location>
        <begin position="3615"/>
        <end position="3626"/>
    </location>
</feature>
<feature type="transmembrane region" description="Helical" evidence="3">
    <location>
        <begin position="116"/>
        <end position="142"/>
    </location>
</feature>
<feature type="compositionally biased region" description="Low complexity" evidence="2">
    <location>
        <begin position="516"/>
        <end position="527"/>
    </location>
</feature>
<feature type="region of interest" description="Disordered" evidence="2">
    <location>
        <begin position="2013"/>
        <end position="2036"/>
    </location>
</feature>
<feature type="region of interest" description="Disordered" evidence="2">
    <location>
        <begin position="660"/>
        <end position="692"/>
    </location>
</feature>
<feature type="region of interest" description="Disordered" evidence="2">
    <location>
        <begin position="2052"/>
        <end position="2074"/>
    </location>
</feature>
<evidence type="ECO:0000256" key="3">
    <source>
        <dbReference type="SAM" id="Phobius"/>
    </source>
</evidence>
<keyword evidence="3" id="KW-1133">Transmembrane helix</keyword>
<dbReference type="Proteomes" id="UP000005940">
    <property type="component" value="Chromosome"/>
</dbReference>
<feature type="region of interest" description="Disordered" evidence="2">
    <location>
        <begin position="3596"/>
        <end position="3640"/>
    </location>
</feature>
<feature type="compositionally biased region" description="Acidic residues" evidence="2">
    <location>
        <begin position="812"/>
        <end position="824"/>
    </location>
</feature>
<keyword evidence="3" id="KW-0812">Transmembrane</keyword>
<accession>A0A7G3UNB6</accession>
<feature type="region of interest" description="Disordered" evidence="2">
    <location>
        <begin position="1398"/>
        <end position="1424"/>
    </location>
</feature>
<keyword evidence="3" id="KW-0472">Membrane</keyword>
<gene>
    <name evidence="4" type="ORF">STSU_032365</name>
</gene>
<dbReference type="EMBL" id="CP029159">
    <property type="protein sequence ID" value="QKM71111.1"/>
    <property type="molecule type" value="Genomic_DNA"/>
</dbReference>
<feature type="compositionally biased region" description="Low complexity" evidence="2">
    <location>
        <begin position="2107"/>
        <end position="2128"/>
    </location>
</feature>
<feature type="region of interest" description="Disordered" evidence="2">
    <location>
        <begin position="4253"/>
        <end position="4306"/>
    </location>
</feature>